<organism evidence="2 3">
    <name type="scientific">Azospirillum doebereinerae</name>
    <dbReference type="NCBI Taxonomy" id="92933"/>
    <lineage>
        <taxon>Bacteria</taxon>
        <taxon>Pseudomonadati</taxon>
        <taxon>Pseudomonadota</taxon>
        <taxon>Alphaproteobacteria</taxon>
        <taxon>Rhodospirillales</taxon>
        <taxon>Azospirillaceae</taxon>
        <taxon>Azospirillum</taxon>
    </lineage>
</organism>
<sequence length="62" mass="7181">MNGSIRPVQLEKRTRRARNPLPPLRELSYRSGQASILIRSFSMDIAIMVLAALFFFWQTITD</sequence>
<comment type="caution">
    <text evidence="2">The sequence shown here is derived from an EMBL/GenBank/DDBJ whole genome shotgun (WGS) entry which is preliminary data.</text>
</comment>
<evidence type="ECO:0000313" key="3">
    <source>
        <dbReference type="Proteomes" id="UP000280346"/>
    </source>
</evidence>
<dbReference type="EMBL" id="RZIJ01000001">
    <property type="protein sequence ID" value="RUQ76109.1"/>
    <property type="molecule type" value="Genomic_DNA"/>
</dbReference>
<dbReference type="Proteomes" id="UP000280346">
    <property type="component" value="Unassembled WGS sequence"/>
</dbReference>
<accession>A0A3S0V465</accession>
<reference evidence="2 3" key="1">
    <citation type="submission" date="2018-12" db="EMBL/GenBank/DDBJ databases">
        <authorList>
            <person name="Yang Y."/>
        </authorList>
    </citation>
    <scope>NUCLEOTIDE SEQUENCE [LARGE SCALE GENOMIC DNA]</scope>
    <source>
        <strain evidence="2 3">GSF71</strain>
    </source>
</reference>
<keyword evidence="1" id="KW-0472">Membrane</keyword>
<name>A0A3S0V465_9PROT</name>
<keyword evidence="3" id="KW-1185">Reference proteome</keyword>
<proteinExistence type="predicted"/>
<gene>
    <name evidence="2" type="ORF">EJ913_03125</name>
</gene>
<feature type="transmembrane region" description="Helical" evidence="1">
    <location>
        <begin position="36"/>
        <end position="57"/>
    </location>
</feature>
<keyword evidence="1" id="KW-0812">Transmembrane</keyword>
<dbReference type="RefSeq" id="WP_148125246.1">
    <property type="nucleotide sequence ID" value="NZ_JBNPXW010000001.1"/>
</dbReference>
<evidence type="ECO:0000256" key="1">
    <source>
        <dbReference type="SAM" id="Phobius"/>
    </source>
</evidence>
<keyword evidence="1" id="KW-1133">Transmembrane helix</keyword>
<dbReference type="AlphaFoldDB" id="A0A3S0V465"/>
<evidence type="ECO:0000313" key="2">
    <source>
        <dbReference type="EMBL" id="RUQ76109.1"/>
    </source>
</evidence>
<protein>
    <submittedName>
        <fullName evidence="2">Uncharacterized protein</fullName>
    </submittedName>
</protein>
<dbReference type="OrthoDB" id="9951248at2"/>